<keyword evidence="10" id="KW-1185">Reference proteome</keyword>
<keyword evidence="3 6" id="KW-0378">Hydrolase</keyword>
<dbReference type="GO" id="GO:0006508">
    <property type="term" value="P:proteolysis"/>
    <property type="evidence" value="ECO:0007669"/>
    <property type="project" value="UniProtKB-KW"/>
</dbReference>
<evidence type="ECO:0000256" key="3">
    <source>
        <dbReference type="ARBA" id="ARBA00022801"/>
    </source>
</evidence>
<evidence type="ECO:0000313" key="9">
    <source>
        <dbReference type="EMBL" id="BET26633.1"/>
    </source>
</evidence>
<dbReference type="GO" id="GO:0004222">
    <property type="term" value="F:metalloendopeptidase activity"/>
    <property type="evidence" value="ECO:0007669"/>
    <property type="project" value="InterPro"/>
</dbReference>
<dbReference type="GO" id="GO:0046872">
    <property type="term" value="F:metal ion binding"/>
    <property type="evidence" value="ECO:0007669"/>
    <property type="project" value="UniProtKB-KW"/>
</dbReference>
<feature type="chain" id="PRO_5041719370" description="Peptidase M48 domain-containing protein" evidence="7">
    <location>
        <begin position="19"/>
        <end position="188"/>
    </location>
</feature>
<accession>A0AA86J1J4</accession>
<keyword evidence="1 6" id="KW-0645">Protease</keyword>
<evidence type="ECO:0000313" key="10">
    <source>
        <dbReference type="Proteomes" id="UP001329151"/>
    </source>
</evidence>
<dbReference type="AlphaFoldDB" id="A0AA86J1J4"/>
<dbReference type="Proteomes" id="UP001329151">
    <property type="component" value="Chromosome"/>
</dbReference>
<feature type="domain" description="Peptidase M48" evidence="8">
    <location>
        <begin position="37"/>
        <end position="156"/>
    </location>
</feature>
<evidence type="ECO:0000256" key="5">
    <source>
        <dbReference type="ARBA" id="ARBA00023049"/>
    </source>
</evidence>
<dbReference type="KEGG" id="lto:RGQ30_21340"/>
<evidence type="ECO:0000256" key="1">
    <source>
        <dbReference type="ARBA" id="ARBA00022670"/>
    </source>
</evidence>
<evidence type="ECO:0000256" key="6">
    <source>
        <dbReference type="RuleBase" id="RU003983"/>
    </source>
</evidence>
<evidence type="ECO:0000256" key="4">
    <source>
        <dbReference type="ARBA" id="ARBA00022833"/>
    </source>
</evidence>
<comment type="cofactor">
    <cofactor evidence="6">
        <name>Zn(2+)</name>
        <dbReference type="ChEBI" id="CHEBI:29105"/>
    </cofactor>
    <text evidence="6">Binds 1 zinc ion per subunit.</text>
</comment>
<proteinExistence type="inferred from homology"/>
<gene>
    <name evidence="9" type="ORF">RGQ30_21340</name>
</gene>
<name>A0AA86J1J4_9BURK</name>
<comment type="similarity">
    <text evidence="6">Belongs to the peptidase M48 family.</text>
</comment>
<keyword evidence="7" id="KW-0732">Signal</keyword>
<dbReference type="Gene3D" id="3.30.2010.10">
    <property type="entry name" value="Metalloproteases ('zincins'), catalytic domain"/>
    <property type="match status" value="1"/>
</dbReference>
<evidence type="ECO:0000256" key="2">
    <source>
        <dbReference type="ARBA" id="ARBA00022723"/>
    </source>
</evidence>
<protein>
    <recommendedName>
        <fullName evidence="8">Peptidase M48 domain-containing protein</fullName>
    </recommendedName>
</protein>
<keyword evidence="4 6" id="KW-0862">Zinc</keyword>
<dbReference type="PROSITE" id="PS51257">
    <property type="entry name" value="PROKAR_LIPOPROTEIN"/>
    <property type="match status" value="1"/>
</dbReference>
<feature type="signal peptide" evidence="7">
    <location>
        <begin position="1"/>
        <end position="18"/>
    </location>
</feature>
<evidence type="ECO:0000259" key="8">
    <source>
        <dbReference type="Pfam" id="PF01435"/>
    </source>
</evidence>
<organism evidence="9 10">
    <name type="scientific">Limnobacter thiooxidans</name>
    <dbReference type="NCBI Taxonomy" id="131080"/>
    <lineage>
        <taxon>Bacteria</taxon>
        <taxon>Pseudomonadati</taxon>
        <taxon>Pseudomonadota</taxon>
        <taxon>Betaproteobacteria</taxon>
        <taxon>Burkholderiales</taxon>
        <taxon>Burkholderiaceae</taxon>
        <taxon>Limnobacter</taxon>
    </lineage>
</organism>
<reference evidence="9 10" key="1">
    <citation type="submission" date="2023-10" db="EMBL/GenBank/DDBJ databases">
        <title>Complete Genome Sequence of Limnobacter thiooxidans CS-K2T, Isolated from freshwater lake sediments in Bavaria, Germany.</title>
        <authorList>
            <person name="Naruki M."/>
            <person name="Watanabe A."/>
            <person name="Warashina T."/>
            <person name="Morita T."/>
            <person name="Arakawa K."/>
        </authorList>
    </citation>
    <scope>NUCLEOTIDE SEQUENCE [LARGE SCALE GENOMIC DNA]</scope>
    <source>
        <strain evidence="9 10">CS-K2</strain>
    </source>
</reference>
<sequence length="188" mass="21540">MPLTLFRKFLLLVLLPLAGSCSTPLPTQRDFSETLNMFEELRVQYQVPYSRMGFQSSPLFAFAKGKSQIIIDEAFSEGLSEPALRYVFVHELVHLKYDDPRRGYNLLKQIHQANARDTELMNNAFMTLLGAYGEDPEFKTFLNEVESRANDYAAEHLMARGENPCVAIAEIEQYTGARFRFGMEHLCN</sequence>
<keyword evidence="2" id="KW-0479">Metal-binding</keyword>
<keyword evidence="5 6" id="KW-0482">Metalloprotease</keyword>
<dbReference type="Pfam" id="PF01435">
    <property type="entry name" value="Peptidase_M48"/>
    <property type="match status" value="1"/>
</dbReference>
<evidence type="ECO:0000256" key="7">
    <source>
        <dbReference type="SAM" id="SignalP"/>
    </source>
</evidence>
<dbReference type="EMBL" id="AP028947">
    <property type="protein sequence ID" value="BET26633.1"/>
    <property type="molecule type" value="Genomic_DNA"/>
</dbReference>
<dbReference type="InterPro" id="IPR001915">
    <property type="entry name" value="Peptidase_M48"/>
</dbReference>